<name>D6SSK4_9BACT</name>
<dbReference type="EMBL" id="ACJN02000003">
    <property type="protein sequence ID" value="EFI33670.1"/>
    <property type="molecule type" value="Genomic_DNA"/>
</dbReference>
<comment type="subcellular location">
    <subcellularLocation>
        <location evidence="1">Cell membrane</location>
        <topology evidence="1">Multi-pass membrane protein</topology>
    </subcellularLocation>
</comment>
<dbReference type="RefSeq" id="WP_008871019.1">
    <property type="nucleotide sequence ID" value="NZ_ACJN02000003.1"/>
</dbReference>
<feature type="transmembrane region" description="Helical" evidence="7">
    <location>
        <begin position="355"/>
        <end position="373"/>
    </location>
</feature>
<organism evidence="8 9">
    <name type="scientific">Desulfonatronospira thiodismutans ASO3-1</name>
    <dbReference type="NCBI Taxonomy" id="555779"/>
    <lineage>
        <taxon>Bacteria</taxon>
        <taxon>Pseudomonadati</taxon>
        <taxon>Thermodesulfobacteriota</taxon>
        <taxon>Desulfovibrionia</taxon>
        <taxon>Desulfovibrionales</taxon>
        <taxon>Desulfonatronovibrionaceae</taxon>
        <taxon>Desulfonatronospira</taxon>
    </lineage>
</organism>
<keyword evidence="9" id="KW-1185">Reference proteome</keyword>
<feature type="transmembrane region" description="Helical" evidence="7">
    <location>
        <begin position="12"/>
        <end position="31"/>
    </location>
</feature>
<dbReference type="PANTHER" id="PTHR43044:SF2">
    <property type="entry name" value="POLYSULPHIDE REDUCTASE NRFD"/>
    <property type="match status" value="1"/>
</dbReference>
<evidence type="ECO:0000256" key="7">
    <source>
        <dbReference type="SAM" id="Phobius"/>
    </source>
</evidence>
<evidence type="ECO:0000313" key="9">
    <source>
        <dbReference type="Proteomes" id="UP000005496"/>
    </source>
</evidence>
<comment type="similarity">
    <text evidence="2">Belongs to the NrfD family.</text>
</comment>
<feature type="transmembrane region" description="Helical" evidence="7">
    <location>
        <begin position="239"/>
        <end position="263"/>
    </location>
</feature>
<evidence type="ECO:0000256" key="4">
    <source>
        <dbReference type="ARBA" id="ARBA00022692"/>
    </source>
</evidence>
<evidence type="ECO:0000256" key="2">
    <source>
        <dbReference type="ARBA" id="ARBA00008929"/>
    </source>
</evidence>
<dbReference type="InterPro" id="IPR005614">
    <property type="entry name" value="NrfD-like"/>
</dbReference>
<reference evidence="8" key="1">
    <citation type="submission" date="2010-05" db="EMBL/GenBank/DDBJ databases">
        <title>The draft genome of Desulfonatronospira thiodismutans ASO3-1.</title>
        <authorList>
            <consortium name="US DOE Joint Genome Institute (JGI-PGF)"/>
            <person name="Lucas S."/>
            <person name="Copeland A."/>
            <person name="Lapidus A."/>
            <person name="Cheng J.-F."/>
            <person name="Bruce D."/>
            <person name="Goodwin L."/>
            <person name="Pitluck S."/>
            <person name="Chertkov O."/>
            <person name="Brettin T."/>
            <person name="Detter J.C."/>
            <person name="Han C."/>
            <person name="Land M.L."/>
            <person name="Hauser L."/>
            <person name="Kyrpides N."/>
            <person name="Mikhailova N."/>
            <person name="Muyzer G."/>
            <person name="Woyke T."/>
        </authorList>
    </citation>
    <scope>NUCLEOTIDE SEQUENCE [LARGE SCALE GENOMIC DNA]</scope>
    <source>
        <strain evidence="8">ASO3-1</strain>
    </source>
</reference>
<protein>
    <submittedName>
        <fullName evidence="8">Polysulphide reductase NrfD</fullName>
    </submittedName>
</protein>
<feature type="transmembrane region" description="Helical" evidence="7">
    <location>
        <begin position="51"/>
        <end position="74"/>
    </location>
</feature>
<dbReference type="GO" id="GO:0005886">
    <property type="term" value="C:plasma membrane"/>
    <property type="evidence" value="ECO:0007669"/>
    <property type="project" value="UniProtKB-SubCell"/>
</dbReference>
<keyword evidence="6 7" id="KW-0472">Membrane</keyword>
<dbReference type="AlphaFoldDB" id="D6SSK4"/>
<feature type="transmembrane region" description="Helical" evidence="7">
    <location>
        <begin position="312"/>
        <end position="335"/>
    </location>
</feature>
<evidence type="ECO:0000256" key="1">
    <source>
        <dbReference type="ARBA" id="ARBA00004651"/>
    </source>
</evidence>
<feature type="transmembrane region" description="Helical" evidence="7">
    <location>
        <begin position="198"/>
        <end position="218"/>
    </location>
</feature>
<feature type="transmembrane region" description="Helical" evidence="7">
    <location>
        <begin position="125"/>
        <end position="143"/>
    </location>
</feature>
<evidence type="ECO:0000313" key="8">
    <source>
        <dbReference type="EMBL" id="EFI33670.1"/>
    </source>
</evidence>
<sequence length="386" mass="42648">MLEKAIKGSALYWIWLLVLLAVIGVGFGAYLQQLDQGLSVTALNRDISWGLYIAQLTFLVGVAASAVMMVIPMYLHNHKAFARMLILGEFMAVATIIMCLLFVVVDLGQPQRLWNVVLYPTPSSVLFWDMVVLNGYLFLNILIGWVTLQAERKRVGPPRWIKPFIYLSIPWAISIHTVTAFLYAGLPGRDFWLTASMAPSFLASAFAAGPALLILLAFAVKIFAKWDPGREAIQSLAKIVTYALAAYLFLIGCKIFTAAYSMVPDKLAHWEYLYFGLEGHTMLSVFMWVSTAAGVSALLILLFPKNRQAENILAFACVLVLISTWIEKGMGLITAGFVPTPMKEVLTYAPTGPEILITLGIYGIGFLIITVLWKVGIGVRKEIEAT</sequence>
<evidence type="ECO:0000256" key="3">
    <source>
        <dbReference type="ARBA" id="ARBA00022475"/>
    </source>
</evidence>
<keyword evidence="4 7" id="KW-0812">Transmembrane</keyword>
<comment type="caution">
    <text evidence="8">The sequence shown here is derived from an EMBL/GenBank/DDBJ whole genome shotgun (WGS) entry which is preliminary data.</text>
</comment>
<proteinExistence type="inferred from homology"/>
<keyword evidence="3" id="KW-1003">Cell membrane</keyword>
<feature type="transmembrane region" description="Helical" evidence="7">
    <location>
        <begin position="86"/>
        <end position="105"/>
    </location>
</feature>
<dbReference type="eggNOG" id="COG5557">
    <property type="taxonomic scope" value="Bacteria"/>
</dbReference>
<gene>
    <name evidence="8" type="ORF">Dthio_PD1006</name>
</gene>
<feature type="transmembrane region" description="Helical" evidence="7">
    <location>
        <begin position="283"/>
        <end position="303"/>
    </location>
</feature>
<evidence type="ECO:0000256" key="6">
    <source>
        <dbReference type="ARBA" id="ARBA00023136"/>
    </source>
</evidence>
<dbReference type="Proteomes" id="UP000005496">
    <property type="component" value="Unassembled WGS sequence"/>
</dbReference>
<dbReference type="OrthoDB" id="9768846at2"/>
<dbReference type="Pfam" id="PF03916">
    <property type="entry name" value="NrfD"/>
    <property type="match status" value="1"/>
</dbReference>
<accession>D6SSK4</accession>
<dbReference type="PANTHER" id="PTHR43044">
    <property type="match status" value="1"/>
</dbReference>
<keyword evidence="5 7" id="KW-1133">Transmembrane helix</keyword>
<dbReference type="InterPro" id="IPR054823">
    <property type="entry name" value="DsrP-like"/>
</dbReference>
<evidence type="ECO:0000256" key="5">
    <source>
        <dbReference type="ARBA" id="ARBA00022989"/>
    </source>
</evidence>
<feature type="transmembrane region" description="Helical" evidence="7">
    <location>
        <begin position="164"/>
        <end position="186"/>
    </location>
</feature>
<dbReference type="Gene3D" id="1.20.1630.10">
    <property type="entry name" value="Formate dehydrogenase/DMSO reductase domain"/>
    <property type="match status" value="1"/>
</dbReference>
<dbReference type="NCBIfam" id="NF045798">
    <property type="entry name" value="DsrP"/>
    <property type="match status" value="1"/>
</dbReference>